<feature type="region of interest" description="Disordered" evidence="5">
    <location>
        <begin position="430"/>
        <end position="471"/>
    </location>
</feature>
<accession>A0A8H4RNR0</accession>
<dbReference type="OrthoDB" id="3936150at2759"/>
<feature type="transmembrane region" description="Helical" evidence="6">
    <location>
        <begin position="210"/>
        <end position="230"/>
    </location>
</feature>
<evidence type="ECO:0000256" key="2">
    <source>
        <dbReference type="ARBA" id="ARBA00022692"/>
    </source>
</evidence>
<reference evidence="7 8" key="1">
    <citation type="submission" date="2020-03" db="EMBL/GenBank/DDBJ databases">
        <title>Draft Genome Sequence of Cudoniella acicularis.</title>
        <authorList>
            <person name="Buettner E."/>
            <person name="Kellner H."/>
        </authorList>
    </citation>
    <scope>NUCLEOTIDE SEQUENCE [LARGE SCALE GENOMIC DNA]</scope>
    <source>
        <strain evidence="7 8">DSM 108380</strain>
    </source>
</reference>
<dbReference type="SUPFAM" id="SSF103473">
    <property type="entry name" value="MFS general substrate transporter"/>
    <property type="match status" value="1"/>
</dbReference>
<feature type="region of interest" description="Disordered" evidence="5">
    <location>
        <begin position="86"/>
        <end position="114"/>
    </location>
</feature>
<feature type="compositionally biased region" description="Basic and acidic residues" evidence="5">
    <location>
        <begin position="91"/>
        <end position="100"/>
    </location>
</feature>
<evidence type="ECO:0000313" key="7">
    <source>
        <dbReference type="EMBL" id="KAF4632918.1"/>
    </source>
</evidence>
<gene>
    <name evidence="7" type="ORF">G7Y89_g5208</name>
</gene>
<evidence type="ECO:0000256" key="6">
    <source>
        <dbReference type="SAM" id="Phobius"/>
    </source>
</evidence>
<comment type="caution">
    <text evidence="7">The sequence shown here is derived from an EMBL/GenBank/DDBJ whole genome shotgun (WGS) entry which is preliminary data.</text>
</comment>
<dbReference type="InterPro" id="IPR036259">
    <property type="entry name" value="MFS_trans_sf"/>
</dbReference>
<feature type="compositionally biased region" description="Basic and acidic residues" evidence="5">
    <location>
        <begin position="462"/>
        <end position="471"/>
    </location>
</feature>
<organism evidence="7 8">
    <name type="scientific">Cudoniella acicularis</name>
    <dbReference type="NCBI Taxonomy" id="354080"/>
    <lineage>
        <taxon>Eukaryota</taxon>
        <taxon>Fungi</taxon>
        <taxon>Dikarya</taxon>
        <taxon>Ascomycota</taxon>
        <taxon>Pezizomycotina</taxon>
        <taxon>Leotiomycetes</taxon>
        <taxon>Helotiales</taxon>
        <taxon>Tricladiaceae</taxon>
        <taxon>Cudoniella</taxon>
    </lineage>
</organism>
<dbReference type="PANTHER" id="PTHR23502">
    <property type="entry name" value="MAJOR FACILITATOR SUPERFAMILY"/>
    <property type="match status" value="1"/>
</dbReference>
<proteinExistence type="predicted"/>
<evidence type="ECO:0000313" key="8">
    <source>
        <dbReference type="Proteomes" id="UP000566819"/>
    </source>
</evidence>
<evidence type="ECO:0000256" key="1">
    <source>
        <dbReference type="ARBA" id="ARBA00004141"/>
    </source>
</evidence>
<evidence type="ECO:0000256" key="3">
    <source>
        <dbReference type="ARBA" id="ARBA00022989"/>
    </source>
</evidence>
<dbReference type="InterPro" id="IPR011701">
    <property type="entry name" value="MFS"/>
</dbReference>
<evidence type="ECO:0000256" key="4">
    <source>
        <dbReference type="ARBA" id="ARBA00023136"/>
    </source>
</evidence>
<feature type="transmembrane region" description="Helical" evidence="6">
    <location>
        <begin position="315"/>
        <end position="340"/>
    </location>
</feature>
<dbReference type="EMBL" id="JAAMPI010000306">
    <property type="protein sequence ID" value="KAF4632918.1"/>
    <property type="molecule type" value="Genomic_DNA"/>
</dbReference>
<evidence type="ECO:0000256" key="5">
    <source>
        <dbReference type="SAM" id="MobiDB-lite"/>
    </source>
</evidence>
<feature type="transmembrane region" description="Helical" evidence="6">
    <location>
        <begin position="393"/>
        <end position="412"/>
    </location>
</feature>
<keyword evidence="3 6" id="KW-1133">Transmembrane helix</keyword>
<keyword evidence="8" id="KW-1185">Reference proteome</keyword>
<dbReference type="AlphaFoldDB" id="A0A8H4RNR0"/>
<sequence length="471" mass="51571">MESFRHIGEGGHGNRSTVIFKGGRFEGPKLRGNILPSDGDWETIQDHDGDQQTAHLGTRYNLLAHDGVYIFLKTTSTRTGKKAILEELGDEDKHTPDEYRSSTSEYPSEASFAPNDPANPRNWPLWKKWRIILAITLVDLSNPGGFLVLRFLSGFSSAVTIANFGGTIADLFPSHETGPAMSVFLWAATAGSPFGYFLFSFVAATRGFRGVFWAMLGICGGFWLIMTVTIRETRHSVILARAFPQDATQLAGFSLQRFQKAARNLYQKALKRPFIFLSTDRIVIFSALYNGYLYGLSFLFNSAFNIMFGPEGHGFGVIDVGLCFLRICVGITIGPITWIVPILASALWGWSFYILILVYSASALAGIGLICHLAGAGFPLFGTQLYHKLGNQGATSLLAGFAVLMVPNLFIFSKYGRKLQERSPWARQHVDGLEDEGAGENNGTDLENAGGNGGSIRGSETSVKDEQGMDD</sequence>
<dbReference type="GO" id="GO:0022857">
    <property type="term" value="F:transmembrane transporter activity"/>
    <property type="evidence" value="ECO:0007669"/>
    <property type="project" value="InterPro"/>
</dbReference>
<keyword evidence="2 6" id="KW-0812">Transmembrane</keyword>
<comment type="subcellular location">
    <subcellularLocation>
        <location evidence="1">Membrane</location>
        <topology evidence="1">Multi-pass membrane protein</topology>
    </subcellularLocation>
</comment>
<name>A0A8H4RNR0_9HELO</name>
<feature type="transmembrane region" description="Helical" evidence="6">
    <location>
        <begin position="274"/>
        <end position="295"/>
    </location>
</feature>
<dbReference type="Proteomes" id="UP000566819">
    <property type="component" value="Unassembled WGS sequence"/>
</dbReference>
<feature type="transmembrane region" description="Helical" evidence="6">
    <location>
        <begin position="155"/>
        <end position="172"/>
    </location>
</feature>
<dbReference type="GO" id="GO:0005886">
    <property type="term" value="C:plasma membrane"/>
    <property type="evidence" value="ECO:0007669"/>
    <property type="project" value="TreeGrafter"/>
</dbReference>
<evidence type="ECO:0008006" key="9">
    <source>
        <dbReference type="Google" id="ProtNLM"/>
    </source>
</evidence>
<dbReference type="Pfam" id="PF11578">
    <property type="entry name" value="DUF3237"/>
    <property type="match status" value="1"/>
</dbReference>
<dbReference type="Gene3D" id="1.20.1250.20">
    <property type="entry name" value="MFS general substrate transporter like domains"/>
    <property type="match status" value="1"/>
</dbReference>
<feature type="transmembrane region" description="Helical" evidence="6">
    <location>
        <begin position="184"/>
        <end position="204"/>
    </location>
</feature>
<feature type="region of interest" description="Disordered" evidence="5">
    <location>
        <begin position="1"/>
        <end position="20"/>
    </location>
</feature>
<dbReference type="Gene3D" id="2.40.160.20">
    <property type="match status" value="1"/>
</dbReference>
<keyword evidence="4 6" id="KW-0472">Membrane</keyword>
<feature type="transmembrane region" description="Helical" evidence="6">
    <location>
        <begin position="352"/>
        <end position="381"/>
    </location>
</feature>
<protein>
    <recommendedName>
        <fullName evidence="9">Major facilitator superfamily (MFS) profile domain-containing protein</fullName>
    </recommendedName>
</protein>
<dbReference type="PANTHER" id="PTHR23502:SF24">
    <property type="entry name" value="TRANSPORTER, PUTATIVE-RELATED"/>
    <property type="match status" value="1"/>
</dbReference>
<dbReference type="Pfam" id="PF07690">
    <property type="entry name" value="MFS_1"/>
    <property type="match status" value="1"/>
</dbReference>